<evidence type="ECO:0000313" key="19">
    <source>
        <dbReference type="Proteomes" id="UP000199288"/>
    </source>
</evidence>
<dbReference type="GO" id="GO:0042802">
    <property type="term" value="F:identical protein binding"/>
    <property type="evidence" value="ECO:0007669"/>
    <property type="project" value="TreeGrafter"/>
</dbReference>
<dbReference type="GO" id="GO:0005524">
    <property type="term" value="F:ATP binding"/>
    <property type="evidence" value="ECO:0007669"/>
    <property type="project" value="UniProtKB-KW"/>
</dbReference>
<evidence type="ECO:0000256" key="15">
    <source>
        <dbReference type="ARBA" id="ARBA00038478"/>
    </source>
</evidence>
<dbReference type="InterPro" id="IPR000023">
    <property type="entry name" value="Phosphofructokinase_dom"/>
</dbReference>
<dbReference type="PANTHER" id="PTHR13697">
    <property type="entry name" value="PHOSPHOFRUCTOKINASE"/>
    <property type="match status" value="1"/>
</dbReference>
<dbReference type="Gene3D" id="3.40.50.450">
    <property type="match status" value="2"/>
</dbReference>
<dbReference type="EMBL" id="FNQV01000005">
    <property type="protein sequence ID" value="SEA15952.1"/>
    <property type="molecule type" value="Genomic_DNA"/>
</dbReference>
<evidence type="ECO:0000256" key="16">
    <source>
        <dbReference type="ARBA" id="ARBA00048070"/>
    </source>
</evidence>
<dbReference type="GO" id="GO:0016208">
    <property type="term" value="F:AMP binding"/>
    <property type="evidence" value="ECO:0007669"/>
    <property type="project" value="TreeGrafter"/>
</dbReference>
<evidence type="ECO:0000256" key="14">
    <source>
        <dbReference type="ARBA" id="ARBA00023152"/>
    </source>
</evidence>
<keyword evidence="8" id="KW-0808">Transferase</keyword>
<organism evidence="18 19">
    <name type="scientific">Bowdeniella nasicola</name>
    <dbReference type="NCBI Taxonomy" id="208480"/>
    <lineage>
        <taxon>Bacteria</taxon>
        <taxon>Bacillati</taxon>
        <taxon>Actinomycetota</taxon>
        <taxon>Actinomycetes</taxon>
        <taxon>Actinomycetales</taxon>
        <taxon>Actinomycetaceae</taxon>
        <taxon>Bowdeniella</taxon>
    </lineage>
</organism>
<dbReference type="GO" id="GO:0070095">
    <property type="term" value="F:fructose-6-phosphate binding"/>
    <property type="evidence" value="ECO:0007669"/>
    <property type="project" value="TreeGrafter"/>
</dbReference>
<dbReference type="InterPro" id="IPR035966">
    <property type="entry name" value="PKF_sf"/>
</dbReference>
<dbReference type="Pfam" id="PF00365">
    <property type="entry name" value="PFK"/>
    <property type="match status" value="2"/>
</dbReference>
<keyword evidence="9" id="KW-0479">Metal-binding</keyword>
<proteinExistence type="inferred from homology"/>
<protein>
    <recommendedName>
        <fullName evidence="5">6-phosphofructokinase</fullName>
        <ecNumber evidence="5">2.7.1.11</ecNumber>
    </recommendedName>
</protein>
<keyword evidence="6" id="KW-0963">Cytoplasm</keyword>
<evidence type="ECO:0000256" key="1">
    <source>
        <dbReference type="ARBA" id="ARBA00001946"/>
    </source>
</evidence>
<keyword evidence="10" id="KW-0547">Nucleotide-binding</keyword>
<dbReference type="Gene3D" id="3.40.50.460">
    <property type="entry name" value="Phosphofructokinase domain"/>
    <property type="match status" value="2"/>
</dbReference>
<evidence type="ECO:0000256" key="11">
    <source>
        <dbReference type="ARBA" id="ARBA00022777"/>
    </source>
</evidence>
<evidence type="ECO:0000256" key="8">
    <source>
        <dbReference type="ARBA" id="ARBA00022679"/>
    </source>
</evidence>
<feature type="domain" description="Phosphofructokinase" evidence="17">
    <location>
        <begin position="23"/>
        <end position="327"/>
    </location>
</feature>
<dbReference type="SUPFAM" id="SSF53784">
    <property type="entry name" value="Phosphofructokinase"/>
    <property type="match status" value="2"/>
</dbReference>
<dbReference type="InterPro" id="IPR015912">
    <property type="entry name" value="Phosphofructokinase_CS"/>
</dbReference>
<evidence type="ECO:0000256" key="6">
    <source>
        <dbReference type="ARBA" id="ARBA00022490"/>
    </source>
</evidence>
<keyword evidence="14" id="KW-0324">Glycolysis</keyword>
<keyword evidence="19" id="KW-1185">Reference proteome</keyword>
<dbReference type="PROSITE" id="PS00433">
    <property type="entry name" value="PHOSPHOFRUCTOKINASE"/>
    <property type="match status" value="2"/>
</dbReference>
<feature type="domain" description="Phosphofructokinase" evidence="17">
    <location>
        <begin position="406"/>
        <end position="689"/>
    </location>
</feature>
<dbReference type="AlphaFoldDB" id="A0A1H3YXZ7"/>
<comment type="catalytic activity">
    <reaction evidence="16">
        <text>beta-D-fructose 6-phosphate + ATP = beta-D-fructose 1,6-bisphosphate + ADP + H(+)</text>
        <dbReference type="Rhea" id="RHEA:16109"/>
        <dbReference type="ChEBI" id="CHEBI:15378"/>
        <dbReference type="ChEBI" id="CHEBI:30616"/>
        <dbReference type="ChEBI" id="CHEBI:32966"/>
        <dbReference type="ChEBI" id="CHEBI:57634"/>
        <dbReference type="ChEBI" id="CHEBI:456216"/>
        <dbReference type="EC" id="2.7.1.11"/>
    </reaction>
</comment>
<dbReference type="NCBIfam" id="TIGR02478">
    <property type="entry name" value="6PF1K_euk"/>
    <property type="match status" value="1"/>
</dbReference>
<comment type="cofactor">
    <cofactor evidence="1">
        <name>Mg(2+)</name>
        <dbReference type="ChEBI" id="CHEBI:18420"/>
    </cofactor>
</comment>
<dbReference type="PRINTS" id="PR00476">
    <property type="entry name" value="PHFRCTKINASE"/>
</dbReference>
<keyword evidence="7" id="KW-0021">Allosteric enzyme</keyword>
<dbReference type="UniPathway" id="UPA00109">
    <property type="reaction ID" value="UER00182"/>
</dbReference>
<comment type="similarity">
    <text evidence="15">Belongs to the phosphofructokinase type A (PFKA) family.</text>
</comment>
<sequence length="762" mass="81109">MSESETGHDNPSAEDFARGQGVRVGVLTSGGDAQGMNAAVRAVVRTALVMGATPLSILEGWQGAVDNSIHEMGWSDVSSILNQGGTVIGTARSADFREYEGRLVAAENLIRHGIDKLVVIGGDGSLTGTNQFRNEWSQLLTDLVEAGRISHEEAAAHPYLAVVGLVGSIDNDLVGSDMTIGADSALHRIVEAIDALTSTAASHQRTFVVEVMGRHCGYLALMSAVAGGCDYVLIPERPPGEGWEEEMCNVLTQGREAGRRESIVLVAEGAQTRSGDRITAADVAGILKDRMDVDARVTILGHVQRGGTPSAYDRWMPTLLGYAAVQTVLEQGSDDGAVILGVRHNRIARLDLVTAVSDTRNVATLIEQGSYDEAVAARGRSFTEMLKINSLLSAPPSQAPRATGKRIAILHAGGLAPGMNTAARAAVRLGLARGYTMLGVRGGFPGLIDGAVDELSWDDVEGWAFAGGAELGTRRTEPSLEQFYAIGRSIETQQIDGLMIIGGVDAYMSGYELVSQRDRYPAFRIPIVLVPASIDNNLPGSELSIGADTAVNNAVWALDRIKESAAASRRCFVAEAMGRKCGYLAFMSGLAAGAELVYLNEDGVDLDTIASDAAIMRASFEAGRRLFLVVRNEEVSELLTMDFMARAFEEEGGGLFDVRQSAIGHLQQGGSPTPFDRLLATRLVSHALDEICREIGDETSAALYVGMAANSLSSRPIERMLDDFDVADRRPKYQWWLGLKPAAQVVSLPGAGLLGPIPIMDA</sequence>
<dbReference type="GO" id="GO:0006002">
    <property type="term" value="P:fructose 6-phosphate metabolic process"/>
    <property type="evidence" value="ECO:0007669"/>
    <property type="project" value="InterPro"/>
</dbReference>
<evidence type="ECO:0000256" key="10">
    <source>
        <dbReference type="ARBA" id="ARBA00022741"/>
    </source>
</evidence>
<dbReference type="FunFam" id="3.40.50.460:FF:000007">
    <property type="entry name" value="ATP-dependent 6-phosphofructokinase"/>
    <property type="match status" value="1"/>
</dbReference>
<evidence type="ECO:0000256" key="7">
    <source>
        <dbReference type="ARBA" id="ARBA00022533"/>
    </source>
</evidence>
<comment type="function">
    <text evidence="2">Catalyzes the phosphorylation of D-fructose 6-phosphate to fructose 1,6-bisphosphate by ATP, the first committing step of glycolysis.</text>
</comment>
<comment type="subcellular location">
    <subcellularLocation>
        <location evidence="3">Cytoplasm</location>
    </subcellularLocation>
</comment>
<reference evidence="19" key="1">
    <citation type="submission" date="2016-10" db="EMBL/GenBank/DDBJ databases">
        <authorList>
            <person name="Varghese N."/>
            <person name="Submissions S."/>
        </authorList>
    </citation>
    <scope>NUCLEOTIDE SEQUENCE [LARGE SCALE GENOMIC DNA]</scope>
    <source>
        <strain evidence="19">KPR-1</strain>
    </source>
</reference>
<dbReference type="GO" id="GO:0046872">
    <property type="term" value="F:metal ion binding"/>
    <property type="evidence" value="ECO:0007669"/>
    <property type="project" value="UniProtKB-KW"/>
</dbReference>
<evidence type="ECO:0000313" key="18">
    <source>
        <dbReference type="EMBL" id="SEA15952.1"/>
    </source>
</evidence>
<dbReference type="InterPro" id="IPR009161">
    <property type="entry name" value="6-Pfructokinase_euk"/>
</dbReference>
<name>A0A1H3YXZ7_9ACTO</name>
<dbReference type="GO" id="GO:0005945">
    <property type="term" value="C:6-phosphofructokinase complex"/>
    <property type="evidence" value="ECO:0007669"/>
    <property type="project" value="TreeGrafter"/>
</dbReference>
<comment type="pathway">
    <text evidence="4">Carbohydrate degradation; glycolysis; D-glyceraldehyde 3-phosphate and glycerone phosphate from D-glucose: step 3/4.</text>
</comment>
<dbReference type="RefSeq" id="WP_092563085.1">
    <property type="nucleotide sequence ID" value="NZ_FNQV01000005.1"/>
</dbReference>
<accession>A0A1H3YXZ7</accession>
<dbReference type="PANTHER" id="PTHR13697:SF4">
    <property type="entry name" value="ATP-DEPENDENT 6-PHOSPHOFRUCTOKINASE"/>
    <property type="match status" value="1"/>
</dbReference>
<dbReference type="GO" id="GO:0030388">
    <property type="term" value="P:fructose 1,6-bisphosphate metabolic process"/>
    <property type="evidence" value="ECO:0007669"/>
    <property type="project" value="TreeGrafter"/>
</dbReference>
<evidence type="ECO:0000256" key="9">
    <source>
        <dbReference type="ARBA" id="ARBA00022723"/>
    </source>
</evidence>
<evidence type="ECO:0000256" key="4">
    <source>
        <dbReference type="ARBA" id="ARBA00004679"/>
    </source>
</evidence>
<dbReference type="GO" id="GO:0061621">
    <property type="term" value="P:canonical glycolysis"/>
    <property type="evidence" value="ECO:0007669"/>
    <property type="project" value="TreeGrafter"/>
</dbReference>
<gene>
    <name evidence="18" type="ORF">SAMN02910418_01022</name>
</gene>
<dbReference type="GO" id="GO:0048029">
    <property type="term" value="F:monosaccharide binding"/>
    <property type="evidence" value="ECO:0007669"/>
    <property type="project" value="TreeGrafter"/>
</dbReference>
<dbReference type="InterPro" id="IPR022953">
    <property type="entry name" value="ATP_PFK"/>
</dbReference>
<keyword evidence="11 18" id="KW-0418">Kinase</keyword>
<keyword evidence="13" id="KW-0460">Magnesium</keyword>
<evidence type="ECO:0000256" key="12">
    <source>
        <dbReference type="ARBA" id="ARBA00022840"/>
    </source>
</evidence>
<evidence type="ECO:0000259" key="17">
    <source>
        <dbReference type="Pfam" id="PF00365"/>
    </source>
</evidence>
<evidence type="ECO:0000256" key="5">
    <source>
        <dbReference type="ARBA" id="ARBA00012055"/>
    </source>
</evidence>
<dbReference type="Proteomes" id="UP000199288">
    <property type="component" value="Unassembled WGS sequence"/>
</dbReference>
<evidence type="ECO:0000256" key="13">
    <source>
        <dbReference type="ARBA" id="ARBA00022842"/>
    </source>
</evidence>
<evidence type="ECO:0000256" key="2">
    <source>
        <dbReference type="ARBA" id="ARBA00002659"/>
    </source>
</evidence>
<dbReference type="GO" id="GO:0003872">
    <property type="term" value="F:6-phosphofructokinase activity"/>
    <property type="evidence" value="ECO:0007669"/>
    <property type="project" value="UniProtKB-EC"/>
</dbReference>
<keyword evidence="12" id="KW-0067">ATP-binding</keyword>
<dbReference type="OrthoDB" id="9802503at2"/>
<evidence type="ECO:0000256" key="3">
    <source>
        <dbReference type="ARBA" id="ARBA00004496"/>
    </source>
</evidence>
<dbReference type="EC" id="2.7.1.11" evidence="5"/>